<feature type="active site" description="Proton acceptor" evidence="10 12">
    <location>
        <position position="41"/>
    </location>
</feature>
<comment type="function">
    <text evidence="10">Catalyzes the reversible epimerization of D-ribulose 5-phosphate to D-xylulose 5-phosphate.</text>
</comment>
<evidence type="ECO:0000256" key="14">
    <source>
        <dbReference type="PIRSR" id="PIRSR001461-3"/>
    </source>
</evidence>
<evidence type="ECO:0000256" key="2">
    <source>
        <dbReference type="ARBA" id="ARBA00001936"/>
    </source>
</evidence>
<dbReference type="FunFam" id="3.20.20.70:FF:000004">
    <property type="entry name" value="Ribulose-phosphate 3-epimerase"/>
    <property type="match status" value="1"/>
</dbReference>
<evidence type="ECO:0000256" key="13">
    <source>
        <dbReference type="PIRSR" id="PIRSR001461-2"/>
    </source>
</evidence>
<evidence type="ECO:0000256" key="4">
    <source>
        <dbReference type="ARBA" id="ARBA00001947"/>
    </source>
</evidence>
<dbReference type="InterPro" id="IPR013785">
    <property type="entry name" value="Aldolase_TIM"/>
</dbReference>
<dbReference type="NCBIfam" id="TIGR01163">
    <property type="entry name" value="rpe"/>
    <property type="match status" value="1"/>
</dbReference>
<comment type="cofactor">
    <cofactor evidence="5">
        <name>Fe(2+)</name>
        <dbReference type="ChEBI" id="CHEBI:29033"/>
    </cofactor>
</comment>
<dbReference type="HAMAP" id="MF_02227">
    <property type="entry name" value="RPE"/>
    <property type="match status" value="1"/>
</dbReference>
<keyword evidence="16" id="KW-1185">Reference proteome</keyword>
<dbReference type="EC" id="5.1.3.1" evidence="7 10"/>
<evidence type="ECO:0000256" key="8">
    <source>
        <dbReference type="ARBA" id="ARBA00022723"/>
    </source>
</evidence>
<dbReference type="Pfam" id="PF00834">
    <property type="entry name" value="Ribul_P_3_epim"/>
    <property type="match status" value="1"/>
</dbReference>
<keyword evidence="9 10" id="KW-0413">Isomerase</keyword>
<sequence length="235" mass="25138">MTLNRRRMPLLAPSLLAADFGNLQAETERLAGSAADWLHCDVMDGRFVPNISFGIPVLQAIHRHAKQPLDVHLMIEEPQHYLSAFRDAGAHNITVHYEACTHLHRVIQQIKALGCRAGVALNPHTPVGVLEDVAADLDLVCVMSVNPGFGGQAFIPNTMRKVAALKELLVDSGSDALIEIDGGVTRDNASALVEAGADVLVAGSFVFNSPDPVATLAELWAQLAATVGAAEQEER</sequence>
<feature type="binding site" evidence="10 14">
    <location>
        <position position="72"/>
    </location>
    <ligand>
        <name>substrate</name>
    </ligand>
</feature>
<evidence type="ECO:0000256" key="10">
    <source>
        <dbReference type="HAMAP-Rule" id="MF_02227"/>
    </source>
</evidence>
<dbReference type="CDD" id="cd00429">
    <property type="entry name" value="RPE"/>
    <property type="match status" value="1"/>
</dbReference>
<dbReference type="GO" id="GO:0005737">
    <property type="term" value="C:cytoplasm"/>
    <property type="evidence" value="ECO:0007669"/>
    <property type="project" value="UniProtKB-ARBA"/>
</dbReference>
<feature type="binding site" evidence="10">
    <location>
        <begin position="181"/>
        <end position="183"/>
    </location>
    <ligand>
        <name>substrate</name>
    </ligand>
</feature>
<comment type="similarity">
    <text evidence="6 10 11">Belongs to the ribulose-phosphate 3-epimerase family.</text>
</comment>
<comment type="cofactor">
    <cofactor evidence="10 13">
        <name>a divalent metal cation</name>
        <dbReference type="ChEBI" id="CHEBI:60240"/>
    </cofactor>
    <text evidence="10 13">Binds 1 divalent metal cation per subunit.</text>
</comment>
<dbReference type="GO" id="GO:0019323">
    <property type="term" value="P:pentose catabolic process"/>
    <property type="evidence" value="ECO:0007669"/>
    <property type="project" value="UniProtKB-UniRule"/>
</dbReference>
<feature type="active site" description="Proton donor" evidence="10 12">
    <location>
        <position position="181"/>
    </location>
</feature>
<reference evidence="16" key="1">
    <citation type="submission" date="2016-11" db="EMBL/GenBank/DDBJ databases">
        <authorList>
            <person name="Varghese N."/>
            <person name="Submissions S."/>
        </authorList>
    </citation>
    <scope>NUCLEOTIDE SEQUENCE [LARGE SCALE GENOMIC DNA]</scope>
    <source>
        <strain evidence="16">DSM 18569</strain>
    </source>
</reference>
<feature type="binding site" evidence="10 13">
    <location>
        <position position="39"/>
    </location>
    <ligand>
        <name>a divalent metal cation</name>
        <dbReference type="ChEBI" id="CHEBI:60240"/>
    </ligand>
</feature>
<dbReference type="PROSITE" id="PS01086">
    <property type="entry name" value="RIBUL_P_3_EPIMER_2"/>
    <property type="match status" value="1"/>
</dbReference>
<dbReference type="PANTHER" id="PTHR11749">
    <property type="entry name" value="RIBULOSE-5-PHOSPHATE-3-EPIMERASE"/>
    <property type="match status" value="1"/>
</dbReference>
<evidence type="ECO:0000256" key="1">
    <source>
        <dbReference type="ARBA" id="ARBA00001782"/>
    </source>
</evidence>
<comment type="pathway">
    <text evidence="10">Carbohydrate degradation.</text>
</comment>
<dbReference type="SUPFAM" id="SSF51366">
    <property type="entry name" value="Ribulose-phoshate binding barrel"/>
    <property type="match status" value="1"/>
</dbReference>
<keyword evidence="13" id="KW-0170">Cobalt</keyword>
<dbReference type="InterPro" id="IPR000056">
    <property type="entry name" value="Ribul_P_3_epim-like"/>
</dbReference>
<accession>A0A1M7D4L6</accession>
<dbReference type="NCBIfam" id="NF004076">
    <property type="entry name" value="PRK05581.1-4"/>
    <property type="match status" value="1"/>
</dbReference>
<evidence type="ECO:0000256" key="11">
    <source>
        <dbReference type="PIRNR" id="PIRNR001461"/>
    </source>
</evidence>
<evidence type="ECO:0000256" key="3">
    <source>
        <dbReference type="ARBA" id="ARBA00001941"/>
    </source>
</evidence>
<dbReference type="InterPro" id="IPR026019">
    <property type="entry name" value="Ribul_P_3_epim"/>
</dbReference>
<dbReference type="GO" id="GO:0046872">
    <property type="term" value="F:metal ion binding"/>
    <property type="evidence" value="ECO:0007669"/>
    <property type="project" value="UniProtKB-UniRule"/>
</dbReference>
<name>A0A1M7D4L6_9BACT</name>
<organism evidence="15 16">
    <name type="scientific">Hymenobacter psychrotolerans DSM 18569</name>
    <dbReference type="NCBI Taxonomy" id="1121959"/>
    <lineage>
        <taxon>Bacteria</taxon>
        <taxon>Pseudomonadati</taxon>
        <taxon>Bacteroidota</taxon>
        <taxon>Cytophagia</taxon>
        <taxon>Cytophagales</taxon>
        <taxon>Hymenobacteraceae</taxon>
        <taxon>Hymenobacter</taxon>
    </lineage>
</organism>
<feature type="binding site" evidence="10 14">
    <location>
        <position position="14"/>
    </location>
    <ligand>
        <name>substrate</name>
    </ligand>
</feature>
<dbReference type="STRING" id="1121959.SAMN02746009_03301"/>
<feature type="binding site" evidence="14">
    <location>
        <position position="183"/>
    </location>
    <ligand>
        <name>substrate</name>
    </ligand>
</feature>
<keyword evidence="13" id="KW-0464">Manganese</keyword>
<evidence type="ECO:0000256" key="9">
    <source>
        <dbReference type="ARBA" id="ARBA00023235"/>
    </source>
</evidence>
<proteinExistence type="inferred from homology"/>
<evidence type="ECO:0000256" key="7">
    <source>
        <dbReference type="ARBA" id="ARBA00013188"/>
    </source>
</evidence>
<keyword evidence="8 10" id="KW-0479">Metal-binding</keyword>
<evidence type="ECO:0000256" key="6">
    <source>
        <dbReference type="ARBA" id="ARBA00009541"/>
    </source>
</evidence>
<evidence type="ECO:0000256" key="5">
    <source>
        <dbReference type="ARBA" id="ARBA00001954"/>
    </source>
</evidence>
<dbReference type="Proteomes" id="UP000183947">
    <property type="component" value="Unassembled WGS sequence"/>
</dbReference>
<feature type="binding site" evidence="10 13">
    <location>
        <position position="72"/>
    </location>
    <ligand>
        <name>a divalent metal cation</name>
        <dbReference type="ChEBI" id="CHEBI:60240"/>
    </ligand>
</feature>
<dbReference type="InterPro" id="IPR011060">
    <property type="entry name" value="RibuloseP-bd_barrel"/>
</dbReference>
<feature type="binding site" evidence="10 14">
    <location>
        <begin position="203"/>
        <end position="204"/>
    </location>
    <ligand>
        <name>substrate</name>
    </ligand>
</feature>
<comment type="cofactor">
    <cofactor evidence="3">
        <name>Co(2+)</name>
        <dbReference type="ChEBI" id="CHEBI:48828"/>
    </cofactor>
</comment>
<comment type="cofactor">
    <cofactor evidence="4">
        <name>Zn(2+)</name>
        <dbReference type="ChEBI" id="CHEBI:29105"/>
    </cofactor>
</comment>
<keyword evidence="10 11" id="KW-0119">Carbohydrate metabolism</keyword>
<dbReference type="AlphaFoldDB" id="A0A1M7D4L6"/>
<gene>
    <name evidence="10" type="primary">rpe</name>
    <name evidence="15" type="ORF">SAMN02746009_03301</name>
</gene>
<dbReference type="Gene3D" id="3.20.20.70">
    <property type="entry name" value="Aldolase class I"/>
    <property type="match status" value="1"/>
</dbReference>
<dbReference type="GO" id="GO:0004750">
    <property type="term" value="F:D-ribulose-phosphate 3-epimerase activity"/>
    <property type="evidence" value="ECO:0007669"/>
    <property type="project" value="UniProtKB-UniRule"/>
</dbReference>
<dbReference type="EMBL" id="FRAS01000020">
    <property type="protein sequence ID" value="SHL74461.1"/>
    <property type="molecule type" value="Genomic_DNA"/>
</dbReference>
<evidence type="ECO:0000313" key="15">
    <source>
        <dbReference type="EMBL" id="SHL74461.1"/>
    </source>
</evidence>
<dbReference type="PIRSF" id="PIRSF001461">
    <property type="entry name" value="RPE"/>
    <property type="match status" value="1"/>
</dbReference>
<protein>
    <recommendedName>
        <fullName evidence="7 10">Ribulose-phosphate 3-epimerase</fullName>
        <ecNumber evidence="7 10">5.1.3.1</ecNumber>
    </recommendedName>
</protein>
<keyword evidence="13" id="KW-0862">Zinc</keyword>
<evidence type="ECO:0000313" key="16">
    <source>
        <dbReference type="Proteomes" id="UP000183947"/>
    </source>
</evidence>
<feature type="binding site" evidence="10 14">
    <location>
        <begin position="148"/>
        <end position="151"/>
    </location>
    <ligand>
        <name>substrate</name>
    </ligand>
</feature>
<comment type="catalytic activity">
    <reaction evidence="1 10 11">
        <text>D-ribulose 5-phosphate = D-xylulose 5-phosphate</text>
        <dbReference type="Rhea" id="RHEA:13677"/>
        <dbReference type="ChEBI" id="CHEBI:57737"/>
        <dbReference type="ChEBI" id="CHEBI:58121"/>
        <dbReference type="EC" id="5.1.3.1"/>
    </reaction>
</comment>
<comment type="cofactor">
    <cofactor evidence="2">
        <name>Mn(2+)</name>
        <dbReference type="ChEBI" id="CHEBI:29035"/>
    </cofactor>
</comment>
<feature type="binding site" evidence="10 13">
    <location>
        <position position="41"/>
    </location>
    <ligand>
        <name>a divalent metal cation</name>
        <dbReference type="ChEBI" id="CHEBI:60240"/>
    </ligand>
</feature>
<dbReference type="GO" id="GO:0006098">
    <property type="term" value="P:pentose-phosphate shunt"/>
    <property type="evidence" value="ECO:0007669"/>
    <property type="project" value="UniProtKB-UniRule"/>
</dbReference>
<dbReference type="RefSeq" id="WP_073287549.1">
    <property type="nucleotide sequence ID" value="NZ_FRAS01000020.1"/>
</dbReference>
<evidence type="ECO:0000256" key="12">
    <source>
        <dbReference type="PIRSR" id="PIRSR001461-1"/>
    </source>
</evidence>
<feature type="binding site" evidence="10 13">
    <location>
        <position position="181"/>
    </location>
    <ligand>
        <name>a divalent metal cation</name>
        <dbReference type="ChEBI" id="CHEBI:60240"/>
    </ligand>
</feature>